<name>A0A061SK84_9CHLO</name>
<feature type="transmembrane region" description="Helical" evidence="1">
    <location>
        <begin position="111"/>
        <end position="131"/>
    </location>
</feature>
<proteinExistence type="predicted"/>
<dbReference type="PANTHER" id="PTHR28026:SF9">
    <property type="entry name" value="2-HYDROXY-PALMITIC ACID DIOXYGENASE MPO1"/>
    <property type="match status" value="1"/>
</dbReference>
<sequence length="190" mass="21654">MITETSFIDTVEQLSFYGAYHSNKWNQVIHFVFVPLISWSVLVWTSSIHFGDSEKLDTSLLPDFVSRNVEPNLSLLLWMAFSVFYVFLEPFAGISWAAFVGLPLLVTSNMYSAVPGSSWHALGTFVLGWYMQIHPGHMLLEGRRPALLDSFFQSIALAGLFVWIELLFALGYRPGLYRRVRRAALKRIEA</sequence>
<feature type="transmembrane region" description="Helical" evidence="1">
    <location>
        <begin position="151"/>
        <end position="172"/>
    </location>
</feature>
<dbReference type="GO" id="GO:0005783">
    <property type="term" value="C:endoplasmic reticulum"/>
    <property type="evidence" value="ECO:0007669"/>
    <property type="project" value="TreeGrafter"/>
</dbReference>
<keyword evidence="1" id="KW-0472">Membrane</keyword>
<feature type="transmembrane region" description="Helical" evidence="1">
    <location>
        <begin position="75"/>
        <end position="99"/>
    </location>
</feature>
<keyword evidence="1" id="KW-1133">Transmembrane helix</keyword>
<dbReference type="Pfam" id="PF06127">
    <property type="entry name" value="Mpo1-like"/>
    <property type="match status" value="1"/>
</dbReference>
<dbReference type="AlphaFoldDB" id="A0A061SK84"/>
<feature type="transmembrane region" description="Helical" evidence="1">
    <location>
        <begin position="28"/>
        <end position="50"/>
    </location>
</feature>
<dbReference type="GO" id="GO:0016020">
    <property type="term" value="C:membrane"/>
    <property type="evidence" value="ECO:0007669"/>
    <property type="project" value="GOC"/>
</dbReference>
<dbReference type="EMBL" id="GBEZ01001916">
    <property type="protein sequence ID" value="JAC83101.1"/>
    <property type="molecule type" value="Transcribed_RNA"/>
</dbReference>
<reference evidence="2" key="1">
    <citation type="submission" date="2014-05" db="EMBL/GenBank/DDBJ databases">
        <title>The transcriptome of the halophilic microalga Tetraselmis sp. GSL018 isolated from the Great Salt Lake, Utah.</title>
        <authorList>
            <person name="Jinkerson R.E."/>
            <person name="D'Adamo S."/>
            <person name="Posewitz M.C."/>
        </authorList>
    </citation>
    <scope>NUCLEOTIDE SEQUENCE</scope>
    <source>
        <strain evidence="2">GSL018</strain>
    </source>
</reference>
<dbReference type="GO" id="GO:0046521">
    <property type="term" value="P:sphingoid catabolic process"/>
    <property type="evidence" value="ECO:0007669"/>
    <property type="project" value="TreeGrafter"/>
</dbReference>
<organism evidence="2">
    <name type="scientific">Tetraselmis sp. GSL018</name>
    <dbReference type="NCBI Taxonomy" id="582737"/>
    <lineage>
        <taxon>Eukaryota</taxon>
        <taxon>Viridiplantae</taxon>
        <taxon>Chlorophyta</taxon>
        <taxon>core chlorophytes</taxon>
        <taxon>Chlorodendrophyceae</taxon>
        <taxon>Chlorodendrales</taxon>
        <taxon>Chlorodendraceae</taxon>
        <taxon>Tetraselmis</taxon>
    </lineage>
</organism>
<gene>
    <name evidence="2" type="ORF">TSPGSL018_4170</name>
</gene>
<evidence type="ECO:0000313" key="2">
    <source>
        <dbReference type="EMBL" id="JAC83101.1"/>
    </source>
</evidence>
<dbReference type="PANTHER" id="PTHR28026">
    <property type="entry name" value="DUF962 DOMAIN PROTEIN (AFU_ORTHOLOGUE AFUA_8G05310)"/>
    <property type="match status" value="1"/>
</dbReference>
<keyword evidence="1" id="KW-0812">Transmembrane</keyword>
<protein>
    <submittedName>
        <fullName evidence="2">Membrane protein</fullName>
    </submittedName>
</protein>
<evidence type="ECO:0000256" key="1">
    <source>
        <dbReference type="SAM" id="Phobius"/>
    </source>
</evidence>
<dbReference type="InterPro" id="IPR009305">
    <property type="entry name" value="Mpo1-like"/>
</dbReference>
<feature type="non-terminal residue" evidence="2">
    <location>
        <position position="190"/>
    </location>
</feature>
<accession>A0A061SK84</accession>